<dbReference type="AlphaFoldDB" id="A0A0F7SBQ1"/>
<feature type="compositionally biased region" description="Low complexity" evidence="1">
    <location>
        <begin position="282"/>
        <end position="292"/>
    </location>
</feature>
<name>A0A0F7SBQ1_9BASI</name>
<gene>
    <name evidence="4" type="primary">SSCI65520.1</name>
    <name evidence="3" type="ORF">SPSC_06384</name>
</gene>
<reference evidence="4" key="2">
    <citation type="submission" date="2014-06" db="EMBL/GenBank/DDBJ databases">
        <authorList>
            <person name="Berkman J.Paul."/>
        </authorList>
    </citation>
    <scope>NUCLEOTIDE SEQUENCE [LARGE SCALE GENOMIC DNA]</scope>
</reference>
<feature type="transmembrane region" description="Helical" evidence="2">
    <location>
        <begin position="88"/>
        <end position="106"/>
    </location>
</feature>
<dbReference type="EMBL" id="CCFA01003884">
    <property type="protein sequence ID" value="CDW98934.1"/>
    <property type="molecule type" value="Genomic_DNA"/>
</dbReference>
<dbReference type="OrthoDB" id="2520628at2759"/>
<keyword evidence="2" id="KW-0472">Membrane</keyword>
<feature type="compositionally biased region" description="Basic residues" evidence="1">
    <location>
        <begin position="298"/>
        <end position="307"/>
    </location>
</feature>
<evidence type="ECO:0000313" key="5">
    <source>
        <dbReference type="Proteomes" id="UP000242770"/>
    </source>
</evidence>
<evidence type="ECO:0000256" key="2">
    <source>
        <dbReference type="SAM" id="Phobius"/>
    </source>
</evidence>
<feature type="transmembrane region" description="Helical" evidence="2">
    <location>
        <begin position="62"/>
        <end position="82"/>
    </location>
</feature>
<feature type="transmembrane region" description="Helical" evidence="2">
    <location>
        <begin position="158"/>
        <end position="179"/>
    </location>
</feature>
<accession>A0A0F7SBQ1</accession>
<dbReference type="EMBL" id="LK056694">
    <property type="protein sequence ID" value="CDU26190.1"/>
    <property type="molecule type" value="Genomic_DNA"/>
</dbReference>
<keyword evidence="2" id="KW-1133">Transmembrane helix</keyword>
<organism evidence="4 5">
    <name type="scientific">Sporisorium scitamineum</name>
    <dbReference type="NCBI Taxonomy" id="49012"/>
    <lineage>
        <taxon>Eukaryota</taxon>
        <taxon>Fungi</taxon>
        <taxon>Dikarya</taxon>
        <taxon>Basidiomycota</taxon>
        <taxon>Ustilaginomycotina</taxon>
        <taxon>Ustilaginomycetes</taxon>
        <taxon>Ustilaginales</taxon>
        <taxon>Ustilaginaceae</taxon>
        <taxon>Sporisorium</taxon>
    </lineage>
</organism>
<feature type="transmembrane region" description="Helical" evidence="2">
    <location>
        <begin position="118"/>
        <end position="138"/>
    </location>
</feature>
<keyword evidence="5" id="KW-1185">Reference proteome</keyword>
<feature type="region of interest" description="Disordered" evidence="1">
    <location>
        <begin position="282"/>
        <end position="307"/>
    </location>
</feature>
<dbReference type="Proteomes" id="UP000242770">
    <property type="component" value="Unassembled WGS sequence"/>
</dbReference>
<proteinExistence type="predicted"/>
<evidence type="ECO:0000313" key="3">
    <source>
        <dbReference type="EMBL" id="CDU26190.1"/>
    </source>
</evidence>
<evidence type="ECO:0000313" key="4">
    <source>
        <dbReference type="EMBL" id="CDW98934.1"/>
    </source>
</evidence>
<keyword evidence="2" id="KW-0812">Transmembrane</keyword>
<sequence>MIQDSLALASIGDQLEFWSRSPLHPTLLPVGALALVHAARVSHATRQVAGSHKYRLTLWQGFLLNQILMFGGVVVSGVLLGIPSPLLVAWPVVVLYGGMHVLLDVSPVGKLLLRAQDLEFIGIFMDLSFALLDGVLRAEGIIDLGVEPVLRHTSPQVSTSFFAAVLNSAIIGGGVPLLIDMFKLDSPTGEWGVRTPFWVKHPLKGTDDALSAALLAFVYLSLSGSPSAQLPLVASVVETTGLDKLSNRDVRTFCSLLLGSILLAEKATVLSLTMSTVSKPVASSSRAVTAAAGGKSNTKNRKQASRK</sequence>
<reference evidence="5" key="3">
    <citation type="submission" date="2014-06" db="EMBL/GenBank/DDBJ databases">
        <authorList>
            <person name="Berkman P.J."/>
        </authorList>
    </citation>
    <scope>NUCLEOTIDE SEQUENCE [LARGE SCALE GENOMIC DNA]</scope>
</reference>
<protein>
    <submittedName>
        <fullName evidence="4">Uncharacterized protein</fullName>
    </submittedName>
</protein>
<evidence type="ECO:0000256" key="1">
    <source>
        <dbReference type="SAM" id="MobiDB-lite"/>
    </source>
</evidence>
<reference evidence="3" key="1">
    <citation type="submission" date="2014-06" db="EMBL/GenBank/DDBJ databases">
        <authorList>
            <person name="Ju J."/>
            <person name="Zhang J."/>
        </authorList>
    </citation>
    <scope>NUCLEOTIDE SEQUENCE</scope>
    <source>
        <strain evidence="3">SscI8</strain>
    </source>
</reference>